<proteinExistence type="predicted"/>
<evidence type="ECO:0000256" key="1">
    <source>
        <dbReference type="SAM" id="SignalP"/>
    </source>
</evidence>
<name>A0A922D366_CARIL</name>
<feature type="signal peptide" evidence="1">
    <location>
        <begin position="1"/>
        <end position="29"/>
    </location>
</feature>
<sequence length="79" mass="9328">MDGASWIVFLHQWRHVSPWLLFCPHLCHSWHSLWFPCCHHGHLEDLADYHIFTESHQVGAEKTTPSTWLDASFFNTIVK</sequence>
<keyword evidence="1" id="KW-0732">Signal</keyword>
<organism evidence="2 3">
    <name type="scientific">Carya illinoinensis</name>
    <name type="common">Pecan</name>
    <dbReference type="NCBI Taxonomy" id="32201"/>
    <lineage>
        <taxon>Eukaryota</taxon>
        <taxon>Viridiplantae</taxon>
        <taxon>Streptophyta</taxon>
        <taxon>Embryophyta</taxon>
        <taxon>Tracheophyta</taxon>
        <taxon>Spermatophyta</taxon>
        <taxon>Magnoliopsida</taxon>
        <taxon>eudicotyledons</taxon>
        <taxon>Gunneridae</taxon>
        <taxon>Pentapetalae</taxon>
        <taxon>rosids</taxon>
        <taxon>fabids</taxon>
        <taxon>Fagales</taxon>
        <taxon>Juglandaceae</taxon>
        <taxon>Carya</taxon>
    </lineage>
</organism>
<evidence type="ECO:0000313" key="2">
    <source>
        <dbReference type="EMBL" id="KAG6619427.1"/>
    </source>
</evidence>
<evidence type="ECO:0008006" key="4">
    <source>
        <dbReference type="Google" id="ProtNLM"/>
    </source>
</evidence>
<dbReference type="Proteomes" id="UP000811246">
    <property type="component" value="Unassembled WGS sequence"/>
</dbReference>
<feature type="chain" id="PRO_5037311598" description="Secreted protein" evidence="1">
    <location>
        <begin position="30"/>
        <end position="79"/>
    </location>
</feature>
<accession>A0A922D366</accession>
<gene>
    <name evidence="2" type="ORF">I3842_Q099500</name>
</gene>
<dbReference type="EMBL" id="MU228960">
    <property type="protein sequence ID" value="KAG6619427.1"/>
    <property type="molecule type" value="Genomic_DNA"/>
</dbReference>
<dbReference type="AlphaFoldDB" id="A0A922D366"/>
<reference evidence="2" key="1">
    <citation type="submission" date="2021-01" db="EMBL/GenBank/DDBJ databases">
        <authorList>
            <person name="Lovell J.T."/>
            <person name="Bentley N."/>
            <person name="Bhattarai G."/>
            <person name="Jenkins J.W."/>
            <person name="Sreedasyam A."/>
            <person name="Alarcon Y."/>
            <person name="Bock C."/>
            <person name="Boston L."/>
            <person name="Carlson J."/>
            <person name="Cervantes K."/>
            <person name="Clermont K."/>
            <person name="Krom N."/>
            <person name="Kubenka K."/>
            <person name="Mamidi S."/>
            <person name="Mattison C."/>
            <person name="Monteros M."/>
            <person name="Pisani C."/>
            <person name="Plott C."/>
            <person name="Rajasekar S."/>
            <person name="Rhein H.S."/>
            <person name="Rohla C."/>
            <person name="Song M."/>
            <person name="Hilaire R.S."/>
            <person name="Shu S."/>
            <person name="Wells L."/>
            <person name="Wang X."/>
            <person name="Webber J."/>
            <person name="Heerema R.J."/>
            <person name="Klein P."/>
            <person name="Conner P."/>
            <person name="Grauke L."/>
            <person name="Grimwood J."/>
            <person name="Schmutz J."/>
            <person name="Randall J.J."/>
        </authorList>
    </citation>
    <scope>NUCLEOTIDE SEQUENCE</scope>
    <source>
        <tissue evidence="2">Leaf</tissue>
    </source>
</reference>
<evidence type="ECO:0000313" key="3">
    <source>
        <dbReference type="Proteomes" id="UP000811246"/>
    </source>
</evidence>
<protein>
    <recommendedName>
        <fullName evidence="4">Secreted protein</fullName>
    </recommendedName>
</protein>
<comment type="caution">
    <text evidence="2">The sequence shown here is derived from an EMBL/GenBank/DDBJ whole genome shotgun (WGS) entry which is preliminary data.</text>
</comment>